<reference evidence="4" key="1">
    <citation type="journal article" date="2014" name="Front. Microbiol.">
        <title>High frequency of phylogenetically diverse reductive dehalogenase-homologous genes in deep subseafloor sedimentary metagenomes.</title>
        <authorList>
            <person name="Kawai M."/>
            <person name="Futagami T."/>
            <person name="Toyoda A."/>
            <person name="Takaki Y."/>
            <person name="Nishi S."/>
            <person name="Hori S."/>
            <person name="Arai W."/>
            <person name="Tsubouchi T."/>
            <person name="Morono Y."/>
            <person name="Uchiyama I."/>
            <person name="Ito T."/>
            <person name="Fujiyama A."/>
            <person name="Inagaki F."/>
            <person name="Takami H."/>
        </authorList>
    </citation>
    <scope>NUCLEOTIDE SEQUENCE</scope>
    <source>
        <strain evidence="4">Expedition CK06-06</strain>
    </source>
</reference>
<proteinExistence type="inferred from homology"/>
<keyword evidence="2" id="KW-0813">Transport</keyword>
<feature type="non-terminal residue" evidence="4">
    <location>
        <position position="220"/>
    </location>
</feature>
<dbReference type="AlphaFoldDB" id="X0UN48"/>
<accession>X0UN48</accession>
<dbReference type="PANTHER" id="PTHR43335">
    <property type="entry name" value="ABC TRANSPORTER, ATP-BINDING PROTEIN"/>
    <property type="match status" value="1"/>
</dbReference>
<name>X0UN48_9ZZZZ</name>
<evidence type="ECO:0000259" key="3">
    <source>
        <dbReference type="Pfam" id="PF00005"/>
    </source>
</evidence>
<evidence type="ECO:0000313" key="4">
    <source>
        <dbReference type="EMBL" id="GAG07189.1"/>
    </source>
</evidence>
<dbReference type="InterPro" id="IPR027417">
    <property type="entry name" value="P-loop_NTPase"/>
</dbReference>
<dbReference type="GO" id="GO:0016887">
    <property type="term" value="F:ATP hydrolysis activity"/>
    <property type="evidence" value="ECO:0007669"/>
    <property type="project" value="InterPro"/>
</dbReference>
<comment type="similarity">
    <text evidence="1">Belongs to the ABC transporter superfamily.</text>
</comment>
<comment type="caution">
    <text evidence="4">The sequence shown here is derived from an EMBL/GenBank/DDBJ whole genome shotgun (WGS) entry which is preliminary data.</text>
</comment>
<protein>
    <recommendedName>
        <fullName evidence="3">ABC transporter domain-containing protein</fullName>
    </recommendedName>
</protein>
<dbReference type="SUPFAM" id="SSF52540">
    <property type="entry name" value="P-loop containing nucleoside triphosphate hydrolases"/>
    <property type="match status" value="1"/>
</dbReference>
<evidence type="ECO:0000256" key="2">
    <source>
        <dbReference type="ARBA" id="ARBA00022448"/>
    </source>
</evidence>
<evidence type="ECO:0000256" key="1">
    <source>
        <dbReference type="ARBA" id="ARBA00005417"/>
    </source>
</evidence>
<dbReference type="Gene3D" id="3.40.50.300">
    <property type="entry name" value="P-loop containing nucleotide triphosphate hydrolases"/>
    <property type="match status" value="1"/>
</dbReference>
<dbReference type="PANTHER" id="PTHR43335:SF11">
    <property type="entry name" value="ABC TRANSPORTER RELATED"/>
    <property type="match status" value="1"/>
</dbReference>
<dbReference type="InterPro" id="IPR003439">
    <property type="entry name" value="ABC_transporter-like_ATP-bd"/>
</dbReference>
<dbReference type="Pfam" id="PF00005">
    <property type="entry name" value="ABC_tran"/>
    <property type="match status" value="1"/>
</dbReference>
<feature type="domain" description="ABC transporter" evidence="3">
    <location>
        <begin position="20"/>
        <end position="72"/>
    </location>
</feature>
<gene>
    <name evidence="4" type="ORF">S01H1_32945</name>
</gene>
<dbReference type="EMBL" id="BARS01020431">
    <property type="protein sequence ID" value="GAG07189.1"/>
    <property type="molecule type" value="Genomic_DNA"/>
</dbReference>
<dbReference type="GO" id="GO:0005524">
    <property type="term" value="F:ATP binding"/>
    <property type="evidence" value="ECO:0007669"/>
    <property type="project" value="InterPro"/>
</dbReference>
<organism evidence="4">
    <name type="scientific">marine sediment metagenome</name>
    <dbReference type="NCBI Taxonomy" id="412755"/>
    <lineage>
        <taxon>unclassified sequences</taxon>
        <taxon>metagenomes</taxon>
        <taxon>ecological metagenomes</taxon>
    </lineage>
</organism>
<sequence length="220" mass="24965">MSAYANLAYTAELNRLPYREIPERIDEVLDMVNLSKNKRQLVKTYSKGMKQRLGIADVMVKSPKLVIFDEPTEGLDPKVANQMLQTILELNREKGITFMLSSHQLNLVQKICPRVGIMSEGKLVGEGTIDDLGRNLFGGGKYRIEIELARVPDELIADIKKLPKILGVTVDGEKITVTCDKDIREDISKIIAHAGIIMTRMELKQDALEEIYLRYFKEEE</sequence>